<protein>
    <submittedName>
        <fullName evidence="1">Uncharacterized protein</fullName>
    </submittedName>
</protein>
<gene>
    <name evidence="1" type="ORF">CGXH109_LOCUS97114</name>
</gene>
<dbReference type="Proteomes" id="UP001152533">
    <property type="component" value="Unassembled WGS sequence"/>
</dbReference>
<reference evidence="1" key="1">
    <citation type="submission" date="2022-08" db="EMBL/GenBank/DDBJ databases">
        <authorList>
            <person name="Giroux E."/>
            <person name="Giroux E."/>
        </authorList>
    </citation>
    <scope>NUCLEOTIDE SEQUENCE</scope>
    <source>
        <strain evidence="1">H1091258</strain>
    </source>
</reference>
<keyword evidence="2" id="KW-1185">Reference proteome</keyword>
<name>A0A9W4S063_9PEZI</name>
<dbReference type="AlphaFoldDB" id="A0A9W4S063"/>
<organism evidence="1 2">
    <name type="scientific">Colletotrichum noveboracense</name>
    <dbReference type="NCBI Taxonomy" id="2664923"/>
    <lineage>
        <taxon>Eukaryota</taxon>
        <taxon>Fungi</taxon>
        <taxon>Dikarya</taxon>
        <taxon>Ascomycota</taxon>
        <taxon>Pezizomycotina</taxon>
        <taxon>Sordariomycetes</taxon>
        <taxon>Hypocreomycetidae</taxon>
        <taxon>Glomerellales</taxon>
        <taxon>Glomerellaceae</taxon>
        <taxon>Colletotrichum</taxon>
        <taxon>Colletotrichum gloeosporioides species complex</taxon>
    </lineage>
</organism>
<accession>A0A9W4S063</accession>
<sequence length="106" mass="11326">MPDSCSFLATSPILAAHVASTASADAPSASLVQSFKHPSLRPPSRLPSAFLTASLLPPLDDSRGSIALSSNSVSTKRRATLPLRCWCVGDHSGLMPCRWLDWPERP</sequence>
<proteinExistence type="predicted"/>
<evidence type="ECO:0000313" key="1">
    <source>
        <dbReference type="EMBL" id="CAI0650541.1"/>
    </source>
</evidence>
<evidence type="ECO:0000313" key="2">
    <source>
        <dbReference type="Proteomes" id="UP001152533"/>
    </source>
</evidence>
<dbReference type="EMBL" id="CAMGZC010000885">
    <property type="protein sequence ID" value="CAI0650541.1"/>
    <property type="molecule type" value="Genomic_DNA"/>
</dbReference>
<comment type="caution">
    <text evidence="1">The sequence shown here is derived from an EMBL/GenBank/DDBJ whole genome shotgun (WGS) entry which is preliminary data.</text>
</comment>